<name>A0ABW0EUK7_9PSEU</name>
<dbReference type="Pfam" id="PF25547">
    <property type="entry name" value="WXG100_2"/>
    <property type="match status" value="1"/>
</dbReference>
<evidence type="ECO:0000259" key="3">
    <source>
        <dbReference type="Pfam" id="PF25547"/>
    </source>
</evidence>
<evidence type="ECO:0000313" key="5">
    <source>
        <dbReference type="Proteomes" id="UP001596157"/>
    </source>
</evidence>
<proteinExistence type="predicted"/>
<dbReference type="InterPro" id="IPR025331">
    <property type="entry name" value="TNT"/>
</dbReference>
<dbReference type="RefSeq" id="WP_378250317.1">
    <property type="nucleotide sequence ID" value="NZ_JBHSKF010000017.1"/>
</dbReference>
<organism evidence="4 5">
    <name type="scientific">Actinokineospora guangxiensis</name>
    <dbReference type="NCBI Taxonomy" id="1490288"/>
    <lineage>
        <taxon>Bacteria</taxon>
        <taxon>Bacillati</taxon>
        <taxon>Actinomycetota</taxon>
        <taxon>Actinomycetes</taxon>
        <taxon>Pseudonocardiales</taxon>
        <taxon>Pseudonocardiaceae</taxon>
        <taxon>Actinokineospora</taxon>
    </lineage>
</organism>
<comment type="caution">
    <text evidence="4">The sequence shown here is derived from an EMBL/GenBank/DDBJ whole genome shotgun (WGS) entry which is preliminary data.</text>
</comment>
<gene>
    <name evidence="4" type="ORF">ACFPM7_25525</name>
</gene>
<dbReference type="Pfam" id="PF14021">
    <property type="entry name" value="TNT"/>
    <property type="match status" value="1"/>
</dbReference>
<evidence type="ECO:0000256" key="1">
    <source>
        <dbReference type="SAM" id="MobiDB-lite"/>
    </source>
</evidence>
<protein>
    <submittedName>
        <fullName evidence="4">Glycohydrolase toxin TNT-related protein</fullName>
    </submittedName>
</protein>
<evidence type="ECO:0000313" key="4">
    <source>
        <dbReference type="EMBL" id="MFC5290426.1"/>
    </source>
</evidence>
<feature type="domain" description="TNT" evidence="2">
    <location>
        <begin position="814"/>
        <end position="899"/>
    </location>
</feature>
<reference evidence="5" key="1">
    <citation type="journal article" date="2019" name="Int. J. Syst. Evol. Microbiol.">
        <title>The Global Catalogue of Microorganisms (GCM) 10K type strain sequencing project: providing services to taxonomists for standard genome sequencing and annotation.</title>
        <authorList>
            <consortium name="The Broad Institute Genomics Platform"/>
            <consortium name="The Broad Institute Genome Sequencing Center for Infectious Disease"/>
            <person name="Wu L."/>
            <person name="Ma J."/>
        </authorList>
    </citation>
    <scope>NUCLEOTIDE SEQUENCE [LARGE SCALE GENOMIC DNA]</scope>
    <source>
        <strain evidence="5">CCUG 59778</strain>
    </source>
</reference>
<feature type="compositionally biased region" description="Basic and acidic residues" evidence="1">
    <location>
        <begin position="567"/>
        <end position="596"/>
    </location>
</feature>
<sequence length="904" mass="87881">MGIELPPELAPLAAATGVRWPEADEDAMRAAAAAWREAATRMTTLTGDADTTASSAFGAFSGEAADAARAHWTGYVGADSGHLTVTARGCLAAADRLEHAAEQVGAAKVEIVRQLVDLSKNTEAARAVGTPAALLGVDTGVRATAANLAAVTDTLVGAVAPGGPDVTSTRQVAQANPGARPVEAPSRGGVAGGLISGVTTTVRSTVGEVAAGPSGERADGPLGGVTTAVPGVAAVGSGDGQGQGSGGLLGGVTGAVQGAVSGVSGVVEQAVGGTGGQGSGGLLGGVSGAVSGEVQQAVGGTSSGGLPGGTGSGGLLGGVTGAVQGAVGGVSAVVEQAVGGTGGGREGGAGGVLGAVQGAVGGVSGAVEGAVSGIGDVVGGVVRETGGLVGGVTDVAGGVVQGAGELVGGVADSVGGAVRGAGELVGAVADGVGGAADRVGDTAGGGVADTVVGQDAGGGREVAGGGAVESAVRPGPADEWAMDLPTPPAGMPVVETVQAASAAVLDAPAASAQPGGGAAPVAAAPGAAGAAGAVAGVVGGAGGPALPGPRAHSGAPMRADLPQQGDSRAHDQRGQDQRGQDQRGQDQRGQDQRAQDQRGQSGRADGTGEHRIGEPDDASPFDPFDSDDSEPTPAAGFAAVPLVVPPGAFLGGASGSKPFGAPAAPPAERSGLARLPGVFAGAAIGDAHRDQLSLFLLHLFPIGHLPQVVDEPHLQLPAPQAEVDYAAGLRFPPDDHPDARLVDATTPAPVTRTEGGSTARIAEVYDPLGGMHERDWERRFLVRPADGRGRAEYAWPPGEQYPEGGCADGEPVVLEPGTPLDRVGTPEGRVFAEDATPFAARSLPPAQLDAPLRRYTVVRPLPAWRTASAPWFAQRGGGIRLRTTRSAVELVALGYLVEITEDER</sequence>
<feature type="domain" description="Outer membrane channel protein CpnT-like N-terminal" evidence="3">
    <location>
        <begin position="17"/>
        <end position="146"/>
    </location>
</feature>
<dbReference type="Proteomes" id="UP001596157">
    <property type="component" value="Unassembled WGS sequence"/>
</dbReference>
<keyword evidence="5" id="KW-1185">Reference proteome</keyword>
<accession>A0ABW0EUK7</accession>
<feature type="region of interest" description="Disordered" evidence="1">
    <location>
        <begin position="545"/>
        <end position="635"/>
    </location>
</feature>
<evidence type="ECO:0000259" key="2">
    <source>
        <dbReference type="Pfam" id="PF14021"/>
    </source>
</evidence>
<dbReference type="InterPro" id="IPR057746">
    <property type="entry name" value="CpnT-like_N"/>
</dbReference>
<feature type="compositionally biased region" description="Acidic residues" evidence="1">
    <location>
        <begin position="615"/>
        <end position="630"/>
    </location>
</feature>
<dbReference type="EMBL" id="JBHSKF010000017">
    <property type="protein sequence ID" value="MFC5290426.1"/>
    <property type="molecule type" value="Genomic_DNA"/>
</dbReference>